<evidence type="ECO:0000256" key="7">
    <source>
        <dbReference type="ARBA" id="ARBA00023136"/>
    </source>
</evidence>
<keyword evidence="4" id="KW-1003">Cell membrane</keyword>
<proteinExistence type="inferred from homology"/>
<evidence type="ECO:0000256" key="3">
    <source>
        <dbReference type="ARBA" id="ARBA00022448"/>
    </source>
</evidence>
<evidence type="ECO:0000256" key="9">
    <source>
        <dbReference type="SAM" id="Phobius"/>
    </source>
</evidence>
<dbReference type="PANTHER" id="PTHR21716:SF53">
    <property type="entry name" value="PERMEASE PERM-RELATED"/>
    <property type="match status" value="1"/>
</dbReference>
<feature type="region of interest" description="Disordered" evidence="8">
    <location>
        <begin position="226"/>
        <end position="250"/>
    </location>
</feature>
<evidence type="ECO:0000256" key="8">
    <source>
        <dbReference type="SAM" id="MobiDB-lite"/>
    </source>
</evidence>
<comment type="caution">
    <text evidence="10">The sequence shown here is derived from an EMBL/GenBank/DDBJ whole genome shotgun (WGS) entry which is preliminary data.</text>
</comment>
<evidence type="ECO:0000256" key="6">
    <source>
        <dbReference type="ARBA" id="ARBA00022989"/>
    </source>
</evidence>
<dbReference type="EMBL" id="PVFZ01000013">
    <property type="protein sequence ID" value="PRF26729.1"/>
    <property type="molecule type" value="Genomic_DNA"/>
</dbReference>
<accession>A0A8E2UXN5</accession>
<dbReference type="PANTHER" id="PTHR21716">
    <property type="entry name" value="TRANSMEMBRANE PROTEIN"/>
    <property type="match status" value="1"/>
</dbReference>
<feature type="transmembrane region" description="Helical" evidence="9">
    <location>
        <begin position="128"/>
        <end position="147"/>
    </location>
</feature>
<feature type="transmembrane region" description="Helical" evidence="9">
    <location>
        <begin position="159"/>
        <end position="181"/>
    </location>
</feature>
<evidence type="ECO:0000313" key="11">
    <source>
        <dbReference type="Proteomes" id="UP000237686"/>
    </source>
</evidence>
<evidence type="ECO:0000256" key="5">
    <source>
        <dbReference type="ARBA" id="ARBA00022692"/>
    </source>
</evidence>
<feature type="transmembrane region" description="Helical" evidence="9">
    <location>
        <begin position="96"/>
        <end position="122"/>
    </location>
</feature>
<organism evidence="10 11">
    <name type="scientific">Burkholderia multivorans</name>
    <dbReference type="NCBI Taxonomy" id="87883"/>
    <lineage>
        <taxon>Bacteria</taxon>
        <taxon>Pseudomonadati</taxon>
        <taxon>Pseudomonadota</taxon>
        <taxon>Betaproteobacteria</taxon>
        <taxon>Burkholderiales</taxon>
        <taxon>Burkholderiaceae</taxon>
        <taxon>Burkholderia</taxon>
        <taxon>Burkholderia cepacia complex</taxon>
    </lineage>
</organism>
<protein>
    <submittedName>
        <fullName evidence="10">AI-2E family transporter</fullName>
    </submittedName>
</protein>
<reference evidence="10 11" key="1">
    <citation type="submission" date="2018-03" db="EMBL/GenBank/DDBJ databases">
        <authorList>
            <person name="Nguyen K."/>
            <person name="Fouts D."/>
            <person name="Sutton G."/>
        </authorList>
    </citation>
    <scope>NUCLEOTIDE SEQUENCE [LARGE SCALE GENOMIC DNA]</scope>
    <source>
        <strain evidence="10 11">AU17135</strain>
    </source>
</reference>
<keyword evidence="6 9" id="KW-1133">Transmembrane helix</keyword>
<comment type="subcellular location">
    <subcellularLocation>
        <location evidence="1">Cell membrane</location>
        <topology evidence="1">Multi-pass membrane protein</topology>
    </subcellularLocation>
</comment>
<evidence type="ECO:0000256" key="1">
    <source>
        <dbReference type="ARBA" id="ARBA00004651"/>
    </source>
</evidence>
<evidence type="ECO:0000313" key="10">
    <source>
        <dbReference type="EMBL" id="PRF26729.1"/>
    </source>
</evidence>
<feature type="transmembrane region" description="Helical" evidence="9">
    <location>
        <begin position="417"/>
        <end position="450"/>
    </location>
</feature>
<keyword evidence="5 9" id="KW-0812">Transmembrane</keyword>
<sequence length="721" mass="77992">MHRRDDDARAAGCRSVAVAGVAIARRPDRAARHPRITRRREHRPPIVVDRVGLPARHRRIVAGHRVMRKLEQQRRNGRRAPFRPARSDAGPRGYKIAPVAVPGLKTLTSLATGVVMVCAMYFGRTVLIPITLAVLLSLLLAPLVDLLRRLRLGELVSVLVAVWLALSVLTAFGFLIGAQLAELASDLPRYQVAIERRVDNIQQTVVVHADAVLTRTIDALKRVAPVREEHTSDTRPAGPADKAPLPVEVHEPSPSPLQLAQGFLSPVVSPLATIGIVIVTAIFILLQRADLRERLIRLAGSHDMHRTTTAMSDAARRLSRYFLAQLCVNVCVGAVLSLGLAVIGLPGALLFGVIAGLMRFVPYVGVWIAALPATILAAAMSPGWSMIVTILVLFSVTEVAAGQFLEPLVYGHSTGLSPIAVIVAAIFWSWLWGAVGLVLSTPLTLCLVILGRYVSGLEFLDVLFGDRPALTPGERFYQRLLTGDRERALAQADTLLKKRSLCAYYDAVALEGLRQARIDLLRGVVSPKQLRRIRETVLDLVHSLEPDSDSTPTPPSASPLSADEGTPDRVPSVLCISGSGKLDDVVATIAVRLLRQHGLHAESAGCDRFPRSGFRDPRLSGAAVVAVISLDAVDAPPYLRDLIRRLSQRAATANIVVGLCGRDTECPALWRKMGVSATLSFSELVERCVLLAQRHADGGEPARSNPVAPNTGAVVHYRRDA</sequence>
<gene>
    <name evidence="10" type="ORF">C6P98_05420</name>
</gene>
<dbReference type="Proteomes" id="UP000237686">
    <property type="component" value="Unassembled WGS sequence"/>
</dbReference>
<feature type="transmembrane region" description="Helical" evidence="9">
    <location>
        <begin position="386"/>
        <end position="405"/>
    </location>
</feature>
<dbReference type="GO" id="GO:0005886">
    <property type="term" value="C:plasma membrane"/>
    <property type="evidence" value="ECO:0007669"/>
    <property type="project" value="UniProtKB-SubCell"/>
</dbReference>
<feature type="region of interest" description="Disordered" evidence="8">
    <location>
        <begin position="544"/>
        <end position="568"/>
    </location>
</feature>
<dbReference type="InterPro" id="IPR002549">
    <property type="entry name" value="AI-2E-like"/>
</dbReference>
<keyword evidence="7 9" id="KW-0472">Membrane</keyword>
<name>A0A8E2UXN5_9BURK</name>
<feature type="transmembrane region" description="Helical" evidence="9">
    <location>
        <begin position="326"/>
        <end position="354"/>
    </location>
</feature>
<feature type="transmembrane region" description="Helical" evidence="9">
    <location>
        <begin position="263"/>
        <end position="286"/>
    </location>
</feature>
<keyword evidence="3" id="KW-0813">Transport</keyword>
<dbReference type="GO" id="GO:0055085">
    <property type="term" value="P:transmembrane transport"/>
    <property type="evidence" value="ECO:0007669"/>
    <property type="project" value="TreeGrafter"/>
</dbReference>
<dbReference type="Pfam" id="PF01594">
    <property type="entry name" value="AI-2E_transport"/>
    <property type="match status" value="2"/>
</dbReference>
<evidence type="ECO:0000256" key="4">
    <source>
        <dbReference type="ARBA" id="ARBA00022475"/>
    </source>
</evidence>
<comment type="similarity">
    <text evidence="2">Belongs to the autoinducer-2 exporter (AI-2E) (TC 2.A.86) family.</text>
</comment>
<evidence type="ECO:0000256" key="2">
    <source>
        <dbReference type="ARBA" id="ARBA00009773"/>
    </source>
</evidence>
<dbReference type="AlphaFoldDB" id="A0A8E2UXN5"/>